<feature type="transmembrane region" description="Helical" evidence="6">
    <location>
        <begin position="28"/>
        <end position="52"/>
    </location>
</feature>
<evidence type="ECO:0000259" key="7">
    <source>
        <dbReference type="Pfam" id="PF00892"/>
    </source>
</evidence>
<dbReference type="PANTHER" id="PTHR32322">
    <property type="entry name" value="INNER MEMBRANE TRANSPORTER"/>
    <property type="match status" value="1"/>
</dbReference>
<dbReference type="Pfam" id="PF00892">
    <property type="entry name" value="EamA"/>
    <property type="match status" value="1"/>
</dbReference>
<dbReference type="EMBL" id="BTCL01000001">
    <property type="protein sequence ID" value="GMK42909.1"/>
    <property type="molecule type" value="Genomic_DNA"/>
</dbReference>
<dbReference type="Gene3D" id="1.10.3730.20">
    <property type="match status" value="2"/>
</dbReference>
<feature type="transmembrane region" description="Helical" evidence="6">
    <location>
        <begin position="147"/>
        <end position="166"/>
    </location>
</feature>
<feature type="transmembrane region" description="Helical" evidence="6">
    <location>
        <begin position="261"/>
        <end position="282"/>
    </location>
</feature>
<comment type="subcellular location">
    <subcellularLocation>
        <location evidence="1">Endomembrane system</location>
        <topology evidence="1">Multi-pass membrane protein</topology>
    </subcellularLocation>
</comment>
<dbReference type="InterPro" id="IPR037185">
    <property type="entry name" value="EmrE-like"/>
</dbReference>
<evidence type="ECO:0000256" key="3">
    <source>
        <dbReference type="ARBA" id="ARBA00022692"/>
    </source>
</evidence>
<evidence type="ECO:0000256" key="1">
    <source>
        <dbReference type="ARBA" id="ARBA00004127"/>
    </source>
</evidence>
<keyword evidence="9" id="KW-1185">Reference proteome</keyword>
<dbReference type="SUPFAM" id="SSF103481">
    <property type="entry name" value="Multidrug resistance efflux transporter EmrE"/>
    <property type="match status" value="2"/>
</dbReference>
<feature type="transmembrane region" description="Helical" evidence="6">
    <location>
        <begin position="234"/>
        <end position="255"/>
    </location>
</feature>
<evidence type="ECO:0000313" key="9">
    <source>
        <dbReference type="Proteomes" id="UP001285921"/>
    </source>
</evidence>
<comment type="similarity">
    <text evidence="2">Belongs to the EamA transporter family.</text>
</comment>
<organism evidence="8 9">
    <name type="scientific">Paenibacillus glycanilyticus</name>
    <dbReference type="NCBI Taxonomy" id="126569"/>
    <lineage>
        <taxon>Bacteria</taxon>
        <taxon>Bacillati</taxon>
        <taxon>Bacillota</taxon>
        <taxon>Bacilli</taxon>
        <taxon>Bacillales</taxon>
        <taxon>Paenibacillaceae</taxon>
        <taxon>Paenibacillus</taxon>
    </lineage>
</organism>
<feature type="transmembrane region" description="Helical" evidence="6">
    <location>
        <begin position="87"/>
        <end position="109"/>
    </location>
</feature>
<keyword evidence="5 6" id="KW-0472">Membrane</keyword>
<keyword evidence="4 6" id="KW-1133">Transmembrane helix</keyword>
<evidence type="ECO:0000256" key="6">
    <source>
        <dbReference type="SAM" id="Phobius"/>
    </source>
</evidence>
<dbReference type="Proteomes" id="UP001285921">
    <property type="component" value="Unassembled WGS sequence"/>
</dbReference>
<feature type="transmembrane region" description="Helical" evidence="6">
    <location>
        <begin position="115"/>
        <end position="135"/>
    </location>
</feature>
<dbReference type="InterPro" id="IPR050638">
    <property type="entry name" value="AA-Vitamin_Transporters"/>
</dbReference>
<feature type="domain" description="EamA" evidence="7">
    <location>
        <begin position="1"/>
        <end position="131"/>
    </location>
</feature>
<comment type="caution">
    <text evidence="8">The sequence shown here is derived from an EMBL/GenBank/DDBJ whole genome shotgun (WGS) entry which is preliminary data.</text>
</comment>
<dbReference type="InterPro" id="IPR000620">
    <property type="entry name" value="EamA_dom"/>
</dbReference>
<feature type="transmembrane region" description="Helical" evidence="6">
    <location>
        <begin position="289"/>
        <end position="307"/>
    </location>
</feature>
<gene>
    <name evidence="8" type="ORF">PghCCS26_00360</name>
</gene>
<protein>
    <recommendedName>
        <fullName evidence="7">EamA domain-containing protein</fullName>
    </recommendedName>
</protein>
<keyword evidence="3 6" id="KW-0812">Transmembrane</keyword>
<reference evidence="8 9" key="1">
    <citation type="submission" date="2023-05" db="EMBL/GenBank/DDBJ databases">
        <title>Draft genome of Paenibacillus sp. CCS26.</title>
        <authorList>
            <person name="Akita H."/>
            <person name="Shinto Y."/>
            <person name="Kimura Z."/>
        </authorList>
    </citation>
    <scope>NUCLEOTIDE SEQUENCE [LARGE SCALE GENOMIC DNA]</scope>
    <source>
        <strain evidence="8 9">CCS26</strain>
    </source>
</reference>
<name>A0ABQ6NE43_9BACL</name>
<accession>A0ABQ6NE43</accession>
<proteinExistence type="inferred from homology"/>
<dbReference type="PANTHER" id="PTHR32322:SF2">
    <property type="entry name" value="EAMA DOMAIN-CONTAINING PROTEIN"/>
    <property type="match status" value="1"/>
</dbReference>
<evidence type="ECO:0000256" key="5">
    <source>
        <dbReference type="ARBA" id="ARBA00023136"/>
    </source>
</evidence>
<sequence>MMWILFAGLAALCFGLRGILYHYTSQLPLSRTVLLCGAFSMGAVICGITAVWSGQPWPTTALVGIQMGVFSFVANASMFKGFAVGKASLVAIITALPAVLVVIGAYLMWGEALKYTQLAAFVVIVAGILLVRYSNDLSLKNLQGAQWGLLSLVMFACNDLSGSWSTKLEAPLFPTLFFMFASGSICYGIWWLKDRLAARRYGLAAAAEAPEATVAAAAEDGRNPGKTWSERRTYLTGMLVGTTNAVGMMMIVTAFDHGKAGLVSAVTALNVLIVLLYTRFVVKESFTRLEITGMACAFGGILFLRLIA</sequence>
<feature type="transmembrane region" description="Helical" evidence="6">
    <location>
        <begin position="172"/>
        <end position="192"/>
    </location>
</feature>
<evidence type="ECO:0000313" key="8">
    <source>
        <dbReference type="EMBL" id="GMK42909.1"/>
    </source>
</evidence>
<evidence type="ECO:0000256" key="4">
    <source>
        <dbReference type="ARBA" id="ARBA00022989"/>
    </source>
</evidence>
<evidence type="ECO:0000256" key="2">
    <source>
        <dbReference type="ARBA" id="ARBA00007362"/>
    </source>
</evidence>